<gene>
    <name evidence="2" type="ORF">PA7_11400</name>
</gene>
<dbReference type="OrthoDB" id="9787346at2"/>
<organism evidence="2 3">
    <name type="scientific">Pseudonocardia asaccharolytica DSM 44247 = NBRC 16224</name>
    <dbReference type="NCBI Taxonomy" id="1123024"/>
    <lineage>
        <taxon>Bacteria</taxon>
        <taxon>Bacillati</taxon>
        <taxon>Actinomycetota</taxon>
        <taxon>Actinomycetes</taxon>
        <taxon>Pseudonocardiales</taxon>
        <taxon>Pseudonocardiaceae</taxon>
        <taxon>Pseudonocardia</taxon>
    </lineage>
</organism>
<dbReference type="STRING" id="1123024.GCA_000423625_00318"/>
<sequence length="386" mass="38191">MLQKAIARAPRWALVAGVLAVVSAGLAALAVFGAAVLPARTGPPVEELTVERTVLHPGTIELTVRNTGPDPVTVAQVTVDDSFVDVAGGTEPIDRLGTATLRLDYPWQDGMPYRVGLLTSTGLVIEHEIPVAVATPAVDAPSLGRMALLGALIGIVPVLLGMTALPVLRRAGPTATRVLLAFTVGLLGFLAVDAAIDGSDLAAATGGAFGGVALVALGAALAFLALAAVDRIPRRGATGPHLALLIAIGIGLHNLGEGLAVGSAFAVGELALGTALLVGFAVHNTTEGIAVVAPLTGQRATPSRLLGLGLVAGAPAMLGTVLGATVTTPAQAAFLLGLGIGAIAQVAVQITPLLRGAAGRSLDAPVIGGLAGGALVMYLTGLLVAG</sequence>
<feature type="transmembrane region" description="Helical" evidence="1">
    <location>
        <begin position="178"/>
        <end position="196"/>
    </location>
</feature>
<keyword evidence="1" id="KW-0812">Transmembrane</keyword>
<feature type="transmembrane region" description="Helical" evidence="1">
    <location>
        <begin position="305"/>
        <end position="326"/>
    </location>
</feature>
<accession>A0A511CYH4</accession>
<feature type="transmembrane region" description="Helical" evidence="1">
    <location>
        <begin position="241"/>
        <end position="265"/>
    </location>
</feature>
<keyword evidence="1" id="KW-0472">Membrane</keyword>
<proteinExistence type="predicted"/>
<dbReference type="Proteomes" id="UP000321328">
    <property type="component" value="Unassembled WGS sequence"/>
</dbReference>
<keyword evidence="3" id="KW-1185">Reference proteome</keyword>
<comment type="caution">
    <text evidence="2">The sequence shown here is derived from an EMBL/GenBank/DDBJ whole genome shotgun (WGS) entry which is preliminary data.</text>
</comment>
<protein>
    <submittedName>
        <fullName evidence="2">Metal transporter</fullName>
    </submittedName>
</protein>
<dbReference type="EMBL" id="BJVI01000007">
    <property type="protein sequence ID" value="GEL17303.1"/>
    <property type="molecule type" value="Genomic_DNA"/>
</dbReference>
<feature type="transmembrane region" description="Helical" evidence="1">
    <location>
        <begin position="271"/>
        <end position="293"/>
    </location>
</feature>
<feature type="transmembrane region" description="Helical" evidence="1">
    <location>
        <begin position="332"/>
        <end position="354"/>
    </location>
</feature>
<keyword evidence="1" id="KW-1133">Transmembrane helix</keyword>
<feature type="transmembrane region" description="Helical" evidence="1">
    <location>
        <begin position="146"/>
        <end position="166"/>
    </location>
</feature>
<evidence type="ECO:0000256" key="1">
    <source>
        <dbReference type="SAM" id="Phobius"/>
    </source>
</evidence>
<feature type="transmembrane region" description="Helical" evidence="1">
    <location>
        <begin position="208"/>
        <end position="229"/>
    </location>
</feature>
<dbReference type="RefSeq" id="WP_028928583.1">
    <property type="nucleotide sequence ID" value="NZ_AUII01000001.1"/>
</dbReference>
<feature type="transmembrane region" description="Helical" evidence="1">
    <location>
        <begin position="12"/>
        <end position="37"/>
    </location>
</feature>
<reference evidence="2 3" key="1">
    <citation type="submission" date="2019-07" db="EMBL/GenBank/DDBJ databases">
        <title>Whole genome shotgun sequence of Pseudonocardia asaccharolytica NBRC 16224.</title>
        <authorList>
            <person name="Hosoyama A."/>
            <person name="Uohara A."/>
            <person name="Ohji S."/>
            <person name="Ichikawa N."/>
        </authorList>
    </citation>
    <scope>NUCLEOTIDE SEQUENCE [LARGE SCALE GENOMIC DNA]</scope>
    <source>
        <strain evidence="2 3">NBRC 16224</strain>
    </source>
</reference>
<feature type="transmembrane region" description="Helical" evidence="1">
    <location>
        <begin position="366"/>
        <end position="385"/>
    </location>
</feature>
<dbReference type="AlphaFoldDB" id="A0A511CYH4"/>
<name>A0A511CYH4_9PSEU</name>
<evidence type="ECO:0000313" key="3">
    <source>
        <dbReference type="Proteomes" id="UP000321328"/>
    </source>
</evidence>
<evidence type="ECO:0000313" key="2">
    <source>
        <dbReference type="EMBL" id="GEL17303.1"/>
    </source>
</evidence>